<protein>
    <recommendedName>
        <fullName evidence="2">site-specific DNA-methyltransferase (adenine-specific)</fullName>
        <ecNumber evidence="2">2.1.1.72</ecNumber>
    </recommendedName>
</protein>
<keyword evidence="6" id="KW-0680">Restriction system</keyword>
<dbReference type="Proteomes" id="UP001204772">
    <property type="component" value="Unassembled WGS sequence"/>
</dbReference>
<evidence type="ECO:0000259" key="8">
    <source>
        <dbReference type="Pfam" id="PF02384"/>
    </source>
</evidence>
<evidence type="ECO:0000256" key="6">
    <source>
        <dbReference type="ARBA" id="ARBA00022747"/>
    </source>
</evidence>
<accession>A0ABT1FRU0</accession>
<evidence type="ECO:0000256" key="3">
    <source>
        <dbReference type="ARBA" id="ARBA00022603"/>
    </source>
</evidence>
<reference evidence="9 10" key="1">
    <citation type="submission" date="2022-06" db="EMBL/GenBank/DDBJ databases">
        <title>Runella sp. S5 genome sequencing.</title>
        <authorList>
            <person name="Park S."/>
        </authorList>
    </citation>
    <scope>NUCLEOTIDE SEQUENCE [LARGE SCALE GENOMIC DNA]</scope>
    <source>
        <strain evidence="9 10">S5</strain>
    </source>
</reference>
<comment type="catalytic activity">
    <reaction evidence="7">
        <text>a 2'-deoxyadenosine in DNA + S-adenosyl-L-methionine = an N(6)-methyl-2'-deoxyadenosine in DNA + S-adenosyl-L-homocysteine + H(+)</text>
        <dbReference type="Rhea" id="RHEA:15197"/>
        <dbReference type="Rhea" id="RHEA-COMP:12418"/>
        <dbReference type="Rhea" id="RHEA-COMP:12419"/>
        <dbReference type="ChEBI" id="CHEBI:15378"/>
        <dbReference type="ChEBI" id="CHEBI:57856"/>
        <dbReference type="ChEBI" id="CHEBI:59789"/>
        <dbReference type="ChEBI" id="CHEBI:90615"/>
        <dbReference type="ChEBI" id="CHEBI:90616"/>
        <dbReference type="EC" id="2.1.1.72"/>
    </reaction>
</comment>
<dbReference type="InterPro" id="IPR003356">
    <property type="entry name" value="DNA_methylase_A-5"/>
</dbReference>
<evidence type="ECO:0000256" key="5">
    <source>
        <dbReference type="ARBA" id="ARBA00022691"/>
    </source>
</evidence>
<dbReference type="InterPro" id="IPR029063">
    <property type="entry name" value="SAM-dependent_MTases_sf"/>
</dbReference>
<evidence type="ECO:0000256" key="4">
    <source>
        <dbReference type="ARBA" id="ARBA00022679"/>
    </source>
</evidence>
<evidence type="ECO:0000313" key="10">
    <source>
        <dbReference type="Proteomes" id="UP001204772"/>
    </source>
</evidence>
<comment type="caution">
    <text evidence="9">The sequence shown here is derived from an EMBL/GenBank/DDBJ whole genome shotgun (WGS) entry which is preliminary data.</text>
</comment>
<dbReference type="EC" id="2.1.1.72" evidence="2"/>
<sequence>MPKSTDVPSCLRDFNAVFEKLSYRHGWGDVYVDFIDYSVACFLNTGDVKVSDYLKKKYGKDYEYFKQLFAEWIKAQHKQLNQGKQWYDTLGIFYEVIASSSKASHLGQFFTPPDVVDMLTMITSGKAKEGGRQRIADPCSGSGRMLVSFHAHFPGNYCFAADVDNICTKMTALNMMLHGCEGQAVCMNSLDPDDWRFGYAVNPWIREFGGLPHLARIEKEQCFQWQGFQADKANFEKKTAEAKIKAAVEKVTVKAEPMVGKFGQLSFL</sequence>
<evidence type="ECO:0000256" key="2">
    <source>
        <dbReference type="ARBA" id="ARBA00011900"/>
    </source>
</evidence>
<dbReference type="PANTHER" id="PTHR42933">
    <property type="entry name" value="SLR6095 PROTEIN"/>
    <property type="match status" value="1"/>
</dbReference>
<gene>
    <name evidence="9" type="ORF">NCI00_18570</name>
</gene>
<dbReference type="RefSeq" id="WP_253530004.1">
    <property type="nucleotide sequence ID" value="NZ_JAMZEL010000008.1"/>
</dbReference>
<feature type="domain" description="DNA methylase adenine-specific" evidence="8">
    <location>
        <begin position="87"/>
        <end position="188"/>
    </location>
</feature>
<keyword evidence="3 9" id="KW-0489">Methyltransferase</keyword>
<dbReference type="SUPFAM" id="SSF53335">
    <property type="entry name" value="S-adenosyl-L-methionine-dependent methyltransferases"/>
    <property type="match status" value="1"/>
</dbReference>
<dbReference type="GO" id="GO:0032259">
    <property type="term" value="P:methylation"/>
    <property type="evidence" value="ECO:0007669"/>
    <property type="project" value="UniProtKB-KW"/>
</dbReference>
<name>A0ABT1FRU0_9BACT</name>
<keyword evidence="4" id="KW-0808">Transferase</keyword>
<dbReference type="PANTHER" id="PTHR42933:SF3">
    <property type="entry name" value="TYPE I RESTRICTION ENZYME MJAVIII METHYLASE SUBUNIT"/>
    <property type="match status" value="1"/>
</dbReference>
<comment type="similarity">
    <text evidence="1">Belongs to the N(4)/N(6)-methyltransferase family.</text>
</comment>
<evidence type="ECO:0000256" key="7">
    <source>
        <dbReference type="ARBA" id="ARBA00047942"/>
    </source>
</evidence>
<dbReference type="GO" id="GO:0008168">
    <property type="term" value="F:methyltransferase activity"/>
    <property type="evidence" value="ECO:0007669"/>
    <property type="project" value="UniProtKB-KW"/>
</dbReference>
<dbReference type="EMBL" id="JAMZEL010000008">
    <property type="protein sequence ID" value="MCP1384449.1"/>
    <property type="molecule type" value="Genomic_DNA"/>
</dbReference>
<dbReference type="PRINTS" id="PR00507">
    <property type="entry name" value="N12N6MTFRASE"/>
</dbReference>
<dbReference type="InterPro" id="IPR051537">
    <property type="entry name" value="DNA_Adenine_Mtase"/>
</dbReference>
<proteinExistence type="inferred from homology"/>
<organism evidence="9 10">
    <name type="scientific">Runella salmonicolor</name>
    <dbReference type="NCBI Taxonomy" id="2950278"/>
    <lineage>
        <taxon>Bacteria</taxon>
        <taxon>Pseudomonadati</taxon>
        <taxon>Bacteroidota</taxon>
        <taxon>Cytophagia</taxon>
        <taxon>Cytophagales</taxon>
        <taxon>Spirosomataceae</taxon>
        <taxon>Runella</taxon>
    </lineage>
</organism>
<keyword evidence="10" id="KW-1185">Reference proteome</keyword>
<keyword evidence="5" id="KW-0949">S-adenosyl-L-methionine</keyword>
<dbReference type="Pfam" id="PF02384">
    <property type="entry name" value="N6_Mtase"/>
    <property type="match status" value="1"/>
</dbReference>
<dbReference type="Gene3D" id="3.40.50.150">
    <property type="entry name" value="Vaccinia Virus protein VP39"/>
    <property type="match status" value="1"/>
</dbReference>
<evidence type="ECO:0000313" key="9">
    <source>
        <dbReference type="EMBL" id="MCP1384449.1"/>
    </source>
</evidence>
<evidence type="ECO:0000256" key="1">
    <source>
        <dbReference type="ARBA" id="ARBA00006594"/>
    </source>
</evidence>